<dbReference type="InterPro" id="IPR036691">
    <property type="entry name" value="Endo/exonu/phosph_ase_sf"/>
</dbReference>
<dbReference type="InterPro" id="IPR000477">
    <property type="entry name" value="RT_dom"/>
</dbReference>
<dbReference type="EMBL" id="JBEUOH010000002">
    <property type="protein sequence ID" value="KAL0901105.1"/>
    <property type="molecule type" value="Genomic_DNA"/>
</dbReference>
<evidence type="ECO:0000313" key="3">
    <source>
        <dbReference type="EMBL" id="KAL0901105.1"/>
    </source>
</evidence>
<accession>A0ABR3IJ52</accession>
<evidence type="ECO:0000313" key="4">
    <source>
        <dbReference type="Proteomes" id="UP001549920"/>
    </source>
</evidence>
<dbReference type="InterPro" id="IPR005135">
    <property type="entry name" value="Endo/exonuclease/phosphatase"/>
</dbReference>
<dbReference type="Pfam" id="PF03372">
    <property type="entry name" value="Exo_endo_phos"/>
    <property type="match status" value="1"/>
</dbReference>
<feature type="domain" description="Endonuclease/exonuclease/phosphatase" evidence="2">
    <location>
        <begin position="61"/>
        <end position="272"/>
    </location>
</feature>
<dbReference type="CDD" id="cd09076">
    <property type="entry name" value="L1-EN"/>
    <property type="match status" value="1"/>
</dbReference>
<reference evidence="3 4" key="1">
    <citation type="submission" date="2024-06" db="EMBL/GenBank/DDBJ databases">
        <title>A chromosome-level genome assembly of beet webworm, Loxostege sticticalis.</title>
        <authorList>
            <person name="Zhang Y."/>
        </authorList>
    </citation>
    <scope>NUCLEOTIDE SEQUENCE [LARGE SCALE GENOMIC DNA]</scope>
    <source>
        <strain evidence="3">AQ026</strain>
        <tissue evidence="3">Whole body</tissue>
    </source>
</reference>
<dbReference type="Gene3D" id="3.60.10.10">
    <property type="entry name" value="Endonuclease/exonuclease/phosphatase"/>
    <property type="match status" value="1"/>
</dbReference>
<proteinExistence type="predicted"/>
<protein>
    <recommendedName>
        <fullName evidence="5">Reverse transcriptase domain-containing protein</fullName>
    </recommendedName>
</protein>
<dbReference type="CDD" id="cd01650">
    <property type="entry name" value="RT_nLTR_like"/>
    <property type="match status" value="1"/>
</dbReference>
<evidence type="ECO:0008006" key="5">
    <source>
        <dbReference type="Google" id="ProtNLM"/>
    </source>
</evidence>
<feature type="domain" description="Reverse transcriptase" evidence="1">
    <location>
        <begin position="549"/>
        <end position="645"/>
    </location>
</feature>
<comment type="caution">
    <text evidence="3">The sequence shown here is derived from an EMBL/GenBank/DDBJ whole genome shotgun (WGS) entry which is preliminary data.</text>
</comment>
<gene>
    <name evidence="3" type="ORF">ABMA27_006427</name>
</gene>
<sequence>MRAQRNETRSPCEPISDRRCAASGARSVKLVTGHGGVGDQALHGNSTTGNSIKLRNLQTIGTWNVRGLNHPGKLTILEREIDRVGVNICGLSEIHWKGSGHLLTDHHVVYFSGNDISSSNGVGFLIPIHQNNCVMGYEPVSDRIISIKLKSSPMNLNIVQVYAPTSTASDEAIEKFYSELESTMAKVPSRELLIILGDLNSKIGENAHQLSKCAGRFGLGNLFEHHPRRLYTWVSPDGKTRNQIDYIMIRSRWRSSITNAHTLPGADCGSDHQLLISKLKLKLTAARVIKKTRKLEVKDVPRFRSIVERNWSQWSEADLANETTDALWDRAKSLIVSAVSEATPPIRTHKKQHWMTDDTFKLVEKRQKMKATGADIKDLNNISAKIQLKCRQDHNSYLRNICTEVEAHADRYESRDLYHKIRLITKTLPSKTWAIQDHNGQIVTELDKISEVWRDYCQSLFEDPQSQNFISTEPTSDMLEPGILKSEVRAAIRHLKNGKATGKDEIPIETIRAMGEYGIHIFHTICNRIWLTGKWPSEWAHTVFTPLHKKGSTKKCGNFRLIALITHASKIMLHIINERLKAYLSREIAPEQAGFVKVKGTREQILIVRQIIEKAREFNKQTYICFVDFSKTFDSVKWPTLSKLKGNQNLKGTSSRP</sequence>
<dbReference type="Pfam" id="PF00078">
    <property type="entry name" value="RVT_1"/>
    <property type="match status" value="1"/>
</dbReference>
<evidence type="ECO:0000259" key="1">
    <source>
        <dbReference type="Pfam" id="PF00078"/>
    </source>
</evidence>
<dbReference type="SUPFAM" id="SSF56219">
    <property type="entry name" value="DNase I-like"/>
    <property type="match status" value="1"/>
</dbReference>
<evidence type="ECO:0000259" key="2">
    <source>
        <dbReference type="Pfam" id="PF03372"/>
    </source>
</evidence>
<name>A0ABR3IJ52_LOXSC</name>
<organism evidence="3 4">
    <name type="scientific">Loxostege sticticalis</name>
    <name type="common">Beet webworm moth</name>
    <dbReference type="NCBI Taxonomy" id="481309"/>
    <lineage>
        <taxon>Eukaryota</taxon>
        <taxon>Metazoa</taxon>
        <taxon>Ecdysozoa</taxon>
        <taxon>Arthropoda</taxon>
        <taxon>Hexapoda</taxon>
        <taxon>Insecta</taxon>
        <taxon>Pterygota</taxon>
        <taxon>Neoptera</taxon>
        <taxon>Endopterygota</taxon>
        <taxon>Lepidoptera</taxon>
        <taxon>Glossata</taxon>
        <taxon>Ditrysia</taxon>
        <taxon>Pyraloidea</taxon>
        <taxon>Crambidae</taxon>
        <taxon>Pyraustinae</taxon>
        <taxon>Loxostege</taxon>
    </lineage>
</organism>
<dbReference type="Proteomes" id="UP001549920">
    <property type="component" value="Unassembled WGS sequence"/>
</dbReference>
<keyword evidence="4" id="KW-1185">Reference proteome</keyword>
<dbReference type="PANTHER" id="PTHR19446">
    <property type="entry name" value="REVERSE TRANSCRIPTASES"/>
    <property type="match status" value="1"/>
</dbReference>